<sequence>MGNMVDQFMPAMALIRCGRLGNNLPSPQDVVALYNQNNIRRLIYDPCQPALQALRGSDIEANANTWVRNNVGNYPNVRFRYIAVGNEVSPLRDTSQYVRYVLPALQNIQNAISNAGLGNQIKVSTAIGRGVLAKSYPPADGVFRSDITSYLNPIIRFLGNNGAPLLRVWPSVGGDSATLDNKRIYITNLIQRVKSGTPKRPNRRNIYFCYV</sequence>
<dbReference type="InterPro" id="IPR044965">
    <property type="entry name" value="Glyco_hydro_17_plant"/>
</dbReference>
<comment type="caution">
    <text evidence="5">The sequence shown here is derived from an EMBL/GenBank/DDBJ whole genome shotgun (WGS) entry which is preliminary data.</text>
</comment>
<dbReference type="EMBL" id="NKXS01004778">
    <property type="protein sequence ID" value="PIN05417.1"/>
    <property type="molecule type" value="Genomic_DNA"/>
</dbReference>
<keyword evidence="6" id="KW-1185">Reference proteome</keyword>
<evidence type="ECO:0000256" key="2">
    <source>
        <dbReference type="ARBA" id="ARBA00022801"/>
    </source>
</evidence>
<keyword evidence="2 5" id="KW-0378">Hydrolase</keyword>
<dbReference type="InterPro" id="IPR017853">
    <property type="entry name" value="GH"/>
</dbReference>
<dbReference type="Gene3D" id="3.20.20.80">
    <property type="entry name" value="Glycosidases"/>
    <property type="match status" value="2"/>
</dbReference>
<protein>
    <submittedName>
        <fullName evidence="5">Glucan endo-1,3-beta-D-glucosidase</fullName>
        <ecNumber evidence="5">3.2.1.39</ecNumber>
    </submittedName>
</protein>
<proteinExistence type="inferred from homology"/>
<dbReference type="SUPFAM" id="SSF51445">
    <property type="entry name" value="(Trans)glycosidases"/>
    <property type="match status" value="1"/>
</dbReference>
<dbReference type="PANTHER" id="PTHR32227">
    <property type="entry name" value="GLUCAN ENDO-1,3-BETA-GLUCOSIDASE BG1-RELATED-RELATED"/>
    <property type="match status" value="1"/>
</dbReference>
<evidence type="ECO:0000256" key="4">
    <source>
        <dbReference type="RuleBase" id="RU004335"/>
    </source>
</evidence>
<evidence type="ECO:0000256" key="1">
    <source>
        <dbReference type="ARBA" id="ARBA00008773"/>
    </source>
</evidence>
<dbReference type="STRING" id="429701.A0A2G9GJE7"/>
<gene>
    <name evidence="5" type="ORF">CDL12_22047</name>
</gene>
<dbReference type="InterPro" id="IPR000490">
    <property type="entry name" value="Glyco_hydro_17"/>
</dbReference>
<evidence type="ECO:0000313" key="5">
    <source>
        <dbReference type="EMBL" id="PIN05417.1"/>
    </source>
</evidence>
<keyword evidence="3 5" id="KW-0326">Glycosidase</keyword>
<dbReference type="GO" id="GO:0005975">
    <property type="term" value="P:carbohydrate metabolic process"/>
    <property type="evidence" value="ECO:0007669"/>
    <property type="project" value="InterPro"/>
</dbReference>
<dbReference type="GO" id="GO:0042973">
    <property type="term" value="F:glucan endo-1,3-beta-D-glucosidase activity"/>
    <property type="evidence" value="ECO:0007669"/>
    <property type="project" value="UniProtKB-EC"/>
</dbReference>
<evidence type="ECO:0000256" key="3">
    <source>
        <dbReference type="ARBA" id="ARBA00023295"/>
    </source>
</evidence>
<comment type="similarity">
    <text evidence="1 4">Belongs to the glycosyl hydrolase 17 family.</text>
</comment>
<dbReference type="OrthoDB" id="941679at2759"/>
<dbReference type="AlphaFoldDB" id="A0A2G9GJE7"/>
<dbReference type="Proteomes" id="UP000231279">
    <property type="component" value="Unassembled WGS sequence"/>
</dbReference>
<dbReference type="Pfam" id="PF00332">
    <property type="entry name" value="Glyco_hydro_17"/>
    <property type="match status" value="1"/>
</dbReference>
<evidence type="ECO:0000313" key="6">
    <source>
        <dbReference type="Proteomes" id="UP000231279"/>
    </source>
</evidence>
<reference evidence="6" key="1">
    <citation type="journal article" date="2018" name="Gigascience">
        <title>Genome assembly of the Pink Ipe (Handroanthus impetiginosus, Bignoniaceae), a highly valued, ecologically keystone Neotropical timber forest tree.</title>
        <authorList>
            <person name="Silva-Junior O.B."/>
            <person name="Grattapaglia D."/>
            <person name="Novaes E."/>
            <person name="Collevatti R.G."/>
        </authorList>
    </citation>
    <scope>NUCLEOTIDE SEQUENCE [LARGE SCALE GENOMIC DNA]</scope>
    <source>
        <strain evidence="6">cv. UFG-1</strain>
    </source>
</reference>
<accession>A0A2G9GJE7</accession>
<dbReference type="EC" id="3.2.1.39" evidence="5"/>
<organism evidence="5 6">
    <name type="scientific">Handroanthus impetiginosus</name>
    <dbReference type="NCBI Taxonomy" id="429701"/>
    <lineage>
        <taxon>Eukaryota</taxon>
        <taxon>Viridiplantae</taxon>
        <taxon>Streptophyta</taxon>
        <taxon>Embryophyta</taxon>
        <taxon>Tracheophyta</taxon>
        <taxon>Spermatophyta</taxon>
        <taxon>Magnoliopsida</taxon>
        <taxon>eudicotyledons</taxon>
        <taxon>Gunneridae</taxon>
        <taxon>Pentapetalae</taxon>
        <taxon>asterids</taxon>
        <taxon>lamiids</taxon>
        <taxon>Lamiales</taxon>
        <taxon>Bignoniaceae</taxon>
        <taxon>Crescentiina</taxon>
        <taxon>Tabebuia alliance</taxon>
        <taxon>Handroanthus</taxon>
    </lineage>
</organism>
<name>A0A2G9GJE7_9LAMI</name>